<dbReference type="EMBL" id="ML978731">
    <property type="protein sequence ID" value="KAF2085313.1"/>
    <property type="molecule type" value="Genomic_DNA"/>
</dbReference>
<dbReference type="InterPro" id="IPR039913">
    <property type="entry name" value="RPAP1/Rba50"/>
</dbReference>
<comment type="caution">
    <text evidence="5">The sequence shown here is derived from an EMBL/GenBank/DDBJ whole genome shotgun (WGS) entry which is preliminary data.</text>
</comment>
<dbReference type="InterPro" id="IPR013929">
    <property type="entry name" value="RPAP1_C"/>
</dbReference>
<dbReference type="PANTHER" id="PTHR21483">
    <property type="entry name" value="RNA POLYMERASE II-ASSOCIATED PROTEIN 1"/>
    <property type="match status" value="1"/>
</dbReference>
<organism evidence="5 6">
    <name type="scientific">Saccharata proteae CBS 121410</name>
    <dbReference type="NCBI Taxonomy" id="1314787"/>
    <lineage>
        <taxon>Eukaryota</taxon>
        <taxon>Fungi</taxon>
        <taxon>Dikarya</taxon>
        <taxon>Ascomycota</taxon>
        <taxon>Pezizomycotina</taxon>
        <taxon>Dothideomycetes</taxon>
        <taxon>Dothideomycetes incertae sedis</taxon>
        <taxon>Botryosphaeriales</taxon>
        <taxon>Saccharataceae</taxon>
        <taxon>Saccharata</taxon>
    </lineage>
</organism>
<dbReference type="PANTHER" id="PTHR21483:SF18">
    <property type="entry name" value="RNA POLYMERASE II-ASSOCIATED PROTEIN 1"/>
    <property type="match status" value="1"/>
</dbReference>
<feature type="compositionally biased region" description="Basic and acidic residues" evidence="2">
    <location>
        <begin position="228"/>
        <end position="238"/>
    </location>
</feature>
<accession>A0A9P4HSU5</accession>
<sequence>MSVHVGERFYVNFDDPERGIVGDKVEGAEPAPASPPRPMAFDFIGDIKERTVSDVKPPAAPTLKSTATGFPAHKKRTRESAFKRSRASVADGPPRSIAPPSPARPPVPFNQGANPDQAERDQIDEENKQRIAAMSPEEIELEQKELLASLSPAFIDRLLKRANLNDGSNESNFSGITDAPQTTSSETDIPRQPKSKSVTFDVADEPSTYQPQVTQPSRETSTDSPEVDNTRPRIGQVRDEMLPPEGTIHFPRPSQPPELDPSDPNFFEDLHKKYFPELPADPSSLSWAAPLPVPDSEADQRSSYYPKLDSFSVKSLRFSFTGALIPPRAARDVPVTKGLHHHSDAPEAAGYTIPELAILARSKVPGQRCMAFQTLGRILFRLGKGEFGLEGNTIDVDGPEVLKEGYEEKIKKEDEEDSAEVARGLWDCVQEERVIDIMTAELSRQNGHLTAKTYAQEALWLWRRGGGRKKRAI</sequence>
<evidence type="ECO:0000256" key="1">
    <source>
        <dbReference type="ARBA" id="ARBA00009953"/>
    </source>
</evidence>
<dbReference type="OrthoDB" id="348201at2759"/>
<evidence type="ECO:0000259" key="3">
    <source>
        <dbReference type="Pfam" id="PF08620"/>
    </source>
</evidence>
<feature type="compositionally biased region" description="Polar residues" evidence="2">
    <location>
        <begin position="207"/>
        <end position="224"/>
    </location>
</feature>
<reference evidence="5" key="1">
    <citation type="journal article" date="2020" name="Stud. Mycol.">
        <title>101 Dothideomycetes genomes: a test case for predicting lifestyles and emergence of pathogens.</title>
        <authorList>
            <person name="Haridas S."/>
            <person name="Albert R."/>
            <person name="Binder M."/>
            <person name="Bloem J."/>
            <person name="Labutti K."/>
            <person name="Salamov A."/>
            <person name="Andreopoulos B."/>
            <person name="Baker S."/>
            <person name="Barry K."/>
            <person name="Bills G."/>
            <person name="Bluhm B."/>
            <person name="Cannon C."/>
            <person name="Castanera R."/>
            <person name="Culley D."/>
            <person name="Daum C."/>
            <person name="Ezra D."/>
            <person name="Gonzalez J."/>
            <person name="Henrissat B."/>
            <person name="Kuo A."/>
            <person name="Liang C."/>
            <person name="Lipzen A."/>
            <person name="Lutzoni F."/>
            <person name="Magnuson J."/>
            <person name="Mondo S."/>
            <person name="Nolan M."/>
            <person name="Ohm R."/>
            <person name="Pangilinan J."/>
            <person name="Park H.-J."/>
            <person name="Ramirez L."/>
            <person name="Alfaro M."/>
            <person name="Sun H."/>
            <person name="Tritt A."/>
            <person name="Yoshinaga Y."/>
            <person name="Zwiers L.-H."/>
            <person name="Turgeon B."/>
            <person name="Goodwin S."/>
            <person name="Spatafora J."/>
            <person name="Crous P."/>
            <person name="Grigoriev I."/>
        </authorList>
    </citation>
    <scope>NUCLEOTIDE SEQUENCE</scope>
    <source>
        <strain evidence="5">CBS 121410</strain>
    </source>
</reference>
<name>A0A9P4HSU5_9PEZI</name>
<feature type="domain" description="RPAP1 N-terminal" evidence="4">
    <location>
        <begin position="122"/>
        <end position="164"/>
    </location>
</feature>
<keyword evidence="6" id="KW-1185">Reference proteome</keyword>
<dbReference type="AlphaFoldDB" id="A0A9P4HSU5"/>
<gene>
    <name evidence="5" type="ORF">K490DRAFT_67732</name>
</gene>
<proteinExistence type="inferred from homology"/>
<dbReference type="InterPro" id="IPR013930">
    <property type="entry name" value="RPAP1_N"/>
</dbReference>
<evidence type="ECO:0000313" key="5">
    <source>
        <dbReference type="EMBL" id="KAF2085313.1"/>
    </source>
</evidence>
<feature type="compositionally biased region" description="Polar residues" evidence="2">
    <location>
        <begin position="165"/>
        <end position="187"/>
    </location>
</feature>
<feature type="domain" description="RPAP1 C-terminal" evidence="3">
    <location>
        <begin position="315"/>
        <end position="382"/>
    </location>
</feature>
<evidence type="ECO:0000256" key="2">
    <source>
        <dbReference type="SAM" id="MobiDB-lite"/>
    </source>
</evidence>
<feature type="compositionally biased region" description="Basic and acidic residues" evidence="2">
    <location>
        <begin position="17"/>
        <end position="27"/>
    </location>
</feature>
<dbReference type="Pfam" id="PF08621">
    <property type="entry name" value="RPAP1_N"/>
    <property type="match status" value="1"/>
</dbReference>
<protein>
    <submittedName>
        <fullName evidence="5">Uncharacterized protein</fullName>
    </submittedName>
</protein>
<feature type="compositionally biased region" description="Pro residues" evidence="2">
    <location>
        <begin position="96"/>
        <end position="108"/>
    </location>
</feature>
<feature type="region of interest" description="Disordered" evidence="2">
    <location>
        <begin position="164"/>
        <end position="238"/>
    </location>
</feature>
<comment type="similarity">
    <text evidence="1">Belongs to the RPAP1 family.</text>
</comment>
<feature type="compositionally biased region" description="Basic and acidic residues" evidence="2">
    <location>
        <begin position="117"/>
        <end position="129"/>
    </location>
</feature>
<dbReference type="GO" id="GO:0006366">
    <property type="term" value="P:transcription by RNA polymerase II"/>
    <property type="evidence" value="ECO:0007669"/>
    <property type="project" value="InterPro"/>
</dbReference>
<feature type="region of interest" description="Disordered" evidence="2">
    <location>
        <begin position="17"/>
        <end position="136"/>
    </location>
</feature>
<dbReference type="Proteomes" id="UP000799776">
    <property type="component" value="Unassembled WGS sequence"/>
</dbReference>
<dbReference type="Pfam" id="PF08620">
    <property type="entry name" value="RPAP1_C"/>
    <property type="match status" value="1"/>
</dbReference>
<evidence type="ECO:0000259" key="4">
    <source>
        <dbReference type="Pfam" id="PF08621"/>
    </source>
</evidence>
<evidence type="ECO:0000313" key="6">
    <source>
        <dbReference type="Proteomes" id="UP000799776"/>
    </source>
</evidence>